<keyword evidence="2" id="KW-1185">Reference proteome</keyword>
<accession>A0A7W7Q850</accession>
<organism evidence="1 2">
    <name type="scientific">Actinophytocola algeriensis</name>
    <dbReference type="NCBI Taxonomy" id="1768010"/>
    <lineage>
        <taxon>Bacteria</taxon>
        <taxon>Bacillati</taxon>
        <taxon>Actinomycetota</taxon>
        <taxon>Actinomycetes</taxon>
        <taxon>Pseudonocardiales</taxon>
        <taxon>Pseudonocardiaceae</taxon>
    </lineage>
</organism>
<sequence length="48" mass="5073">MQDDGFDDVREPRIAPVGNLVGPRTGLLDAAAELRELGAEVDQSSGHP</sequence>
<comment type="caution">
    <text evidence="1">The sequence shown here is derived from an EMBL/GenBank/DDBJ whole genome shotgun (WGS) entry which is preliminary data.</text>
</comment>
<reference evidence="1 2" key="1">
    <citation type="submission" date="2020-08" db="EMBL/GenBank/DDBJ databases">
        <title>Genomic Encyclopedia of Type Strains, Phase III (KMG-III): the genomes of soil and plant-associated and newly described type strains.</title>
        <authorList>
            <person name="Whitman W."/>
        </authorList>
    </citation>
    <scope>NUCLEOTIDE SEQUENCE [LARGE SCALE GENOMIC DNA]</scope>
    <source>
        <strain evidence="1 2">CECT 8960</strain>
    </source>
</reference>
<dbReference type="AlphaFoldDB" id="A0A7W7Q850"/>
<dbReference type="EMBL" id="JACHJQ010000005">
    <property type="protein sequence ID" value="MBB4908815.1"/>
    <property type="molecule type" value="Genomic_DNA"/>
</dbReference>
<evidence type="ECO:0000313" key="1">
    <source>
        <dbReference type="EMBL" id="MBB4908815.1"/>
    </source>
</evidence>
<name>A0A7W7Q850_9PSEU</name>
<evidence type="ECO:0000313" key="2">
    <source>
        <dbReference type="Proteomes" id="UP000520767"/>
    </source>
</evidence>
<proteinExistence type="predicted"/>
<gene>
    <name evidence="1" type="ORF">FHR82_005068</name>
</gene>
<protein>
    <submittedName>
        <fullName evidence="1">Uncharacterized protein</fullName>
    </submittedName>
</protein>
<dbReference type="Proteomes" id="UP000520767">
    <property type="component" value="Unassembled WGS sequence"/>
</dbReference>
<dbReference type="RefSeq" id="WP_184812915.1">
    <property type="nucleotide sequence ID" value="NZ_JACHJQ010000005.1"/>
</dbReference>